<evidence type="ECO:0000256" key="3">
    <source>
        <dbReference type="ARBA" id="ARBA00022750"/>
    </source>
</evidence>
<evidence type="ECO:0000313" key="8">
    <source>
        <dbReference type="Proteomes" id="UP000465302"/>
    </source>
</evidence>
<dbReference type="GO" id="GO:0004190">
    <property type="term" value="F:aspartic-type endopeptidase activity"/>
    <property type="evidence" value="ECO:0007669"/>
    <property type="project" value="UniProtKB-KW"/>
</dbReference>
<dbReference type="Proteomes" id="UP000465302">
    <property type="component" value="Unassembled WGS sequence"/>
</dbReference>
<reference evidence="5" key="3">
    <citation type="submission" date="2020-02" db="EMBL/GenBank/DDBJ databases">
        <authorList>
            <person name="Matsumoto Y."/>
            <person name="Motooka D."/>
            <person name="Nakamura S."/>
        </authorList>
    </citation>
    <scope>NUCLEOTIDE SEQUENCE</scope>
    <source>
        <strain evidence="5">JCM 6377</strain>
    </source>
</reference>
<proteinExistence type="inferred from homology"/>
<accession>A0A2A7MUK5</accession>
<dbReference type="OrthoDB" id="164170at2"/>
<keyword evidence="7" id="KW-1185">Reference proteome</keyword>
<organism evidence="6 7">
    <name type="scientific">Mycolicibacterium agri</name>
    <name type="common">Mycobacterium agri</name>
    <dbReference type="NCBI Taxonomy" id="36811"/>
    <lineage>
        <taxon>Bacteria</taxon>
        <taxon>Bacillati</taxon>
        <taxon>Actinomycetota</taxon>
        <taxon>Actinomycetes</taxon>
        <taxon>Mycobacteriales</taxon>
        <taxon>Mycobacteriaceae</taxon>
        <taxon>Mycolicibacterium</taxon>
    </lineage>
</organism>
<dbReference type="Pfam" id="PF01750">
    <property type="entry name" value="HycI"/>
    <property type="match status" value="1"/>
</dbReference>
<dbReference type="AlphaFoldDB" id="A0A2A7MUK5"/>
<evidence type="ECO:0000256" key="4">
    <source>
        <dbReference type="ARBA" id="ARBA00022801"/>
    </source>
</evidence>
<comment type="similarity">
    <text evidence="1">Belongs to the peptidase A31 family.</text>
</comment>
<evidence type="ECO:0000313" key="6">
    <source>
        <dbReference type="EMBL" id="PEG34838.1"/>
    </source>
</evidence>
<dbReference type="PANTHER" id="PTHR30302:SF1">
    <property type="entry name" value="HYDROGENASE 2 MATURATION PROTEASE"/>
    <property type="match status" value="1"/>
</dbReference>
<dbReference type="InterPro" id="IPR023430">
    <property type="entry name" value="Pept_HybD-like_dom_sf"/>
</dbReference>
<dbReference type="GO" id="GO:0016485">
    <property type="term" value="P:protein processing"/>
    <property type="evidence" value="ECO:0007669"/>
    <property type="project" value="TreeGrafter"/>
</dbReference>
<comment type="caution">
    <text evidence="6">The sequence shown here is derived from an EMBL/GenBank/DDBJ whole genome shotgun (WGS) entry which is preliminary data.</text>
</comment>
<dbReference type="Proteomes" id="UP000220914">
    <property type="component" value="Unassembled WGS sequence"/>
</dbReference>
<evidence type="ECO:0000313" key="7">
    <source>
        <dbReference type="Proteomes" id="UP000220914"/>
    </source>
</evidence>
<dbReference type="RefSeq" id="WP_097942562.1">
    <property type="nucleotide sequence ID" value="NZ_BLKS01000001.1"/>
</dbReference>
<keyword evidence="2" id="KW-0645">Protease</keyword>
<dbReference type="SUPFAM" id="SSF53163">
    <property type="entry name" value="HybD-like"/>
    <property type="match status" value="1"/>
</dbReference>
<sequence length="150" mass="15085">MKKLVIGIGNSFRRDDGVGLAVAEHIAALDLPGVSVMSSDGEPAAIIDAWDGVPTTVVVDAAVGEHTTCGQIRRWTPDEAAVSAATSSHAFGLPQAYALGRALGRMPGRLIVFTVDIADASLGTGFSGPVTASVASAVDAVLTELADGGA</sequence>
<keyword evidence="3" id="KW-0064">Aspartyl protease</keyword>
<dbReference type="InterPro" id="IPR000671">
    <property type="entry name" value="Peptidase_A31"/>
</dbReference>
<dbReference type="GO" id="GO:0008047">
    <property type="term" value="F:enzyme activator activity"/>
    <property type="evidence" value="ECO:0007669"/>
    <property type="project" value="InterPro"/>
</dbReference>
<evidence type="ECO:0000256" key="1">
    <source>
        <dbReference type="ARBA" id="ARBA00006814"/>
    </source>
</evidence>
<gene>
    <name evidence="6" type="ORF">CQY20_23920</name>
    <name evidence="5" type="ORF">MAGR_17540</name>
</gene>
<dbReference type="EMBL" id="BLKS01000001">
    <property type="protein sequence ID" value="GFG50313.1"/>
    <property type="molecule type" value="Genomic_DNA"/>
</dbReference>
<reference evidence="6 7" key="1">
    <citation type="submission" date="2017-10" db="EMBL/GenBank/DDBJ databases">
        <title>The new phylogeny of genus Mycobacterium.</title>
        <authorList>
            <person name="Tortoli E."/>
            <person name="Trovato A."/>
            <person name="Cirillo D.M."/>
        </authorList>
    </citation>
    <scope>NUCLEOTIDE SEQUENCE [LARGE SCALE GENOMIC DNA]</scope>
    <source>
        <strain evidence="6 7">CCUG37673</strain>
    </source>
</reference>
<reference evidence="5 8" key="2">
    <citation type="journal article" date="2019" name="Emerg. Microbes Infect.">
        <title>Comprehensive subspecies identification of 175 nontuberculous mycobacteria species based on 7547 genomic profiles.</title>
        <authorList>
            <person name="Matsumoto Y."/>
            <person name="Kinjo T."/>
            <person name="Motooka D."/>
            <person name="Nabeya D."/>
            <person name="Jung N."/>
            <person name="Uechi K."/>
            <person name="Horii T."/>
            <person name="Iida T."/>
            <person name="Fujita J."/>
            <person name="Nakamura S."/>
        </authorList>
    </citation>
    <scope>NUCLEOTIDE SEQUENCE [LARGE SCALE GENOMIC DNA]</scope>
    <source>
        <strain evidence="5 8">JCM 6377</strain>
    </source>
</reference>
<dbReference type="CDD" id="cd00518">
    <property type="entry name" value="H2MP"/>
    <property type="match status" value="1"/>
</dbReference>
<name>A0A2A7MUK5_MYCAG</name>
<dbReference type="PANTHER" id="PTHR30302">
    <property type="entry name" value="HYDROGENASE 1 MATURATION PROTEASE"/>
    <property type="match status" value="1"/>
</dbReference>
<dbReference type="Gene3D" id="3.40.50.1450">
    <property type="entry name" value="HybD-like"/>
    <property type="match status" value="1"/>
</dbReference>
<keyword evidence="4" id="KW-0378">Hydrolase</keyword>
<evidence type="ECO:0000256" key="2">
    <source>
        <dbReference type="ARBA" id="ARBA00022670"/>
    </source>
</evidence>
<protein>
    <submittedName>
        <fullName evidence="6">Peptidase M52</fullName>
    </submittedName>
</protein>
<evidence type="ECO:0000313" key="5">
    <source>
        <dbReference type="EMBL" id="GFG50313.1"/>
    </source>
</evidence>
<dbReference type="EMBL" id="PDCP01000055">
    <property type="protein sequence ID" value="PEG34838.1"/>
    <property type="molecule type" value="Genomic_DNA"/>
</dbReference>
<dbReference type="NCBIfam" id="TIGR00072">
    <property type="entry name" value="hydrog_prot"/>
    <property type="match status" value="1"/>
</dbReference>